<evidence type="ECO:0000313" key="3">
    <source>
        <dbReference type="Proteomes" id="UP001341840"/>
    </source>
</evidence>
<dbReference type="Proteomes" id="UP001341840">
    <property type="component" value="Unassembled WGS sequence"/>
</dbReference>
<protein>
    <submittedName>
        <fullName evidence="2">Uncharacterized protein</fullName>
    </submittedName>
</protein>
<reference evidence="2 3" key="1">
    <citation type="journal article" date="2023" name="Plants (Basel)">
        <title>Bridging the Gap: Combining Genomics and Transcriptomics Approaches to Understand Stylosanthes scabra, an Orphan Legume from the Brazilian Caatinga.</title>
        <authorList>
            <person name="Ferreira-Neto J.R.C."/>
            <person name="da Silva M.D."/>
            <person name="Binneck E."/>
            <person name="de Melo N.F."/>
            <person name="da Silva R.H."/>
            <person name="de Melo A.L.T.M."/>
            <person name="Pandolfi V."/>
            <person name="Bustamante F.O."/>
            <person name="Brasileiro-Vidal A.C."/>
            <person name="Benko-Iseppon A.M."/>
        </authorList>
    </citation>
    <scope>NUCLEOTIDE SEQUENCE [LARGE SCALE GENOMIC DNA]</scope>
    <source>
        <tissue evidence="2">Leaves</tissue>
    </source>
</reference>
<name>A0ABU6Y739_9FABA</name>
<evidence type="ECO:0000313" key="2">
    <source>
        <dbReference type="EMBL" id="MED6205079.1"/>
    </source>
</evidence>
<dbReference type="EMBL" id="JASCZI010241695">
    <property type="protein sequence ID" value="MED6205079.1"/>
    <property type="molecule type" value="Genomic_DNA"/>
</dbReference>
<gene>
    <name evidence="2" type="ORF">PIB30_014767</name>
</gene>
<keyword evidence="3" id="KW-1185">Reference proteome</keyword>
<organism evidence="2 3">
    <name type="scientific">Stylosanthes scabra</name>
    <dbReference type="NCBI Taxonomy" id="79078"/>
    <lineage>
        <taxon>Eukaryota</taxon>
        <taxon>Viridiplantae</taxon>
        <taxon>Streptophyta</taxon>
        <taxon>Embryophyta</taxon>
        <taxon>Tracheophyta</taxon>
        <taxon>Spermatophyta</taxon>
        <taxon>Magnoliopsida</taxon>
        <taxon>eudicotyledons</taxon>
        <taxon>Gunneridae</taxon>
        <taxon>Pentapetalae</taxon>
        <taxon>rosids</taxon>
        <taxon>fabids</taxon>
        <taxon>Fabales</taxon>
        <taxon>Fabaceae</taxon>
        <taxon>Papilionoideae</taxon>
        <taxon>50 kb inversion clade</taxon>
        <taxon>dalbergioids sensu lato</taxon>
        <taxon>Dalbergieae</taxon>
        <taxon>Pterocarpus clade</taxon>
        <taxon>Stylosanthes</taxon>
    </lineage>
</organism>
<feature type="region of interest" description="Disordered" evidence="1">
    <location>
        <begin position="207"/>
        <end position="251"/>
    </location>
</feature>
<sequence>MTVVWPIRSKRILQAKYIFCTLALSVGTPYFDSQWQTKMKRVCRTLITQVTTNDKNNRLTSNKRSWTSTLRPTTLLRPMKPTPGRRMSRLHRYPPLRGKGVGQLAPSTGSLQAGIILDLSEGSEARNLGLPKSYDIECSRWNRRSRTYKRKMPNLGMERVGHEVGPHPGNVVAQGLAHHPDENPSHCRSHIVAVVVRRKSSPLRTTRGIEGIGFTDDTREPERNFEKTLRQSQDIPPSRVELSKSSHPRVS</sequence>
<comment type="caution">
    <text evidence="2">The sequence shown here is derived from an EMBL/GenBank/DDBJ whole genome shotgun (WGS) entry which is preliminary data.</text>
</comment>
<feature type="compositionally biased region" description="Basic and acidic residues" evidence="1">
    <location>
        <begin position="216"/>
        <end position="229"/>
    </location>
</feature>
<evidence type="ECO:0000256" key="1">
    <source>
        <dbReference type="SAM" id="MobiDB-lite"/>
    </source>
</evidence>
<accession>A0ABU6Y739</accession>
<proteinExistence type="predicted"/>